<dbReference type="STRING" id="630390.A0A0C4EP52"/>
<name>A0A0C4EP52_PUCT1</name>
<keyword evidence="5" id="KW-1185">Reference proteome</keyword>
<dbReference type="GO" id="GO:0006325">
    <property type="term" value="P:chromatin organization"/>
    <property type="evidence" value="ECO:0007669"/>
    <property type="project" value="TreeGrafter"/>
</dbReference>
<dbReference type="OMA" id="DFIWVFL"/>
<feature type="region of interest" description="Disordered" evidence="1">
    <location>
        <begin position="103"/>
        <end position="186"/>
    </location>
</feature>
<dbReference type="PANTHER" id="PTHR12722:SF0">
    <property type="entry name" value="PROTEIN FAM50A"/>
    <property type="match status" value="1"/>
</dbReference>
<feature type="region of interest" description="Disordered" evidence="1">
    <location>
        <begin position="51"/>
        <end position="79"/>
    </location>
</feature>
<dbReference type="EMBL" id="ADAS02000161">
    <property type="protein sequence ID" value="OAV88664.1"/>
    <property type="molecule type" value="Genomic_DNA"/>
</dbReference>
<dbReference type="PANTHER" id="PTHR12722">
    <property type="entry name" value="XAP-5 PROTEIN-RELATED"/>
    <property type="match status" value="1"/>
</dbReference>
<proteinExistence type="predicted"/>
<dbReference type="InterPro" id="IPR048337">
    <property type="entry name" value="FAM50A/XAP5_C"/>
</dbReference>
<feature type="domain" description="FAM50A/XAP5 C-terminal" evidence="2">
    <location>
        <begin position="206"/>
        <end position="341"/>
    </location>
</feature>
<dbReference type="VEuPathDB" id="FungiDB:PTTG_02553"/>
<dbReference type="Pfam" id="PF04921">
    <property type="entry name" value="XAP5"/>
    <property type="match status" value="1"/>
</dbReference>
<sequence length="345" mass="39774">MASSTSEKHRIAVHEKKRKEMMVSLDSSANLKPILIANGSSLRTALQDEFERQKSEMTRETDRNRTGADRFVGKSDSMEESLKMQTVGLVKLEDFQQKRQALEEEKMREAARSNELKEDEPKKKKKKKSKYNLSFAMDEEEEVTGATDKASVEKQSTTSSKKGQFGKNPAVDTSFLPDRDREELDRKEREELRQKWLKMQEAIKQEDIEITYSYWDGTGHRKEVTCKKGDSIATFLEKARTQWPELRGVSVADILYVKEDLIIPHHHTFYDFIVNKARGKSGPLFNFDAHDDVRLVADATVEKDESHAGKVVTRAWYNRSKHIFPASRWEPYVPGKDYGAYKIKG</sequence>
<evidence type="ECO:0000313" key="5">
    <source>
        <dbReference type="Proteomes" id="UP000005240"/>
    </source>
</evidence>
<reference evidence="3" key="1">
    <citation type="submission" date="2009-11" db="EMBL/GenBank/DDBJ databases">
        <authorList>
            <consortium name="The Broad Institute Genome Sequencing Platform"/>
            <person name="Ward D."/>
            <person name="Feldgarden M."/>
            <person name="Earl A."/>
            <person name="Young S.K."/>
            <person name="Zeng Q."/>
            <person name="Koehrsen M."/>
            <person name="Alvarado L."/>
            <person name="Berlin A."/>
            <person name="Bochicchio J."/>
            <person name="Borenstein D."/>
            <person name="Chapman S.B."/>
            <person name="Chen Z."/>
            <person name="Engels R."/>
            <person name="Freedman E."/>
            <person name="Gellesch M."/>
            <person name="Goldberg J."/>
            <person name="Griggs A."/>
            <person name="Gujja S."/>
            <person name="Heilman E."/>
            <person name="Heiman D."/>
            <person name="Hepburn T."/>
            <person name="Howarth C."/>
            <person name="Jen D."/>
            <person name="Larson L."/>
            <person name="Lewis B."/>
            <person name="Mehta T."/>
            <person name="Park D."/>
            <person name="Pearson M."/>
            <person name="Roberts A."/>
            <person name="Saif S."/>
            <person name="Shea T."/>
            <person name="Shenoy N."/>
            <person name="Sisk P."/>
            <person name="Stolte C."/>
            <person name="Sykes S."/>
            <person name="Thomson T."/>
            <person name="Walk T."/>
            <person name="White J."/>
            <person name="Yandava C."/>
            <person name="Izard J."/>
            <person name="Baranova O.V."/>
            <person name="Blanton J.M."/>
            <person name="Tanner A.C."/>
            <person name="Dewhirst F.E."/>
            <person name="Haas B."/>
            <person name="Nusbaum C."/>
            <person name="Birren B."/>
        </authorList>
    </citation>
    <scope>NUCLEOTIDE SEQUENCE [LARGE SCALE GENOMIC DNA]</scope>
    <source>
        <strain evidence="3">1-1 BBBD Race 1</strain>
    </source>
</reference>
<evidence type="ECO:0000313" key="3">
    <source>
        <dbReference type="EMBL" id="OAV88664.1"/>
    </source>
</evidence>
<reference evidence="4" key="4">
    <citation type="submission" date="2025-05" db="UniProtKB">
        <authorList>
            <consortium name="EnsemblFungi"/>
        </authorList>
    </citation>
    <scope>IDENTIFICATION</scope>
    <source>
        <strain evidence="4">isolate 1-1 / race 1 (BBBD)</strain>
    </source>
</reference>
<feature type="compositionally biased region" description="Basic and acidic residues" evidence="1">
    <location>
        <begin position="103"/>
        <end position="122"/>
    </location>
</feature>
<organism evidence="3">
    <name type="scientific">Puccinia triticina (isolate 1-1 / race 1 (BBBD))</name>
    <name type="common">Brown leaf rust fungus</name>
    <dbReference type="NCBI Taxonomy" id="630390"/>
    <lineage>
        <taxon>Eukaryota</taxon>
        <taxon>Fungi</taxon>
        <taxon>Dikarya</taxon>
        <taxon>Basidiomycota</taxon>
        <taxon>Pucciniomycotina</taxon>
        <taxon>Pucciniomycetes</taxon>
        <taxon>Pucciniales</taxon>
        <taxon>Pucciniaceae</taxon>
        <taxon>Puccinia</taxon>
    </lineage>
</organism>
<gene>
    <name evidence="3" type="ORF">PTTG_02553</name>
</gene>
<reference evidence="4 5" key="3">
    <citation type="journal article" date="2017" name="G3 (Bethesda)">
        <title>Comparative analysis highlights variable genome content of wheat rusts and divergence of the mating loci.</title>
        <authorList>
            <person name="Cuomo C.A."/>
            <person name="Bakkeren G."/>
            <person name="Khalil H.B."/>
            <person name="Panwar V."/>
            <person name="Joly D."/>
            <person name="Linning R."/>
            <person name="Sakthikumar S."/>
            <person name="Song X."/>
            <person name="Adiconis X."/>
            <person name="Fan L."/>
            <person name="Goldberg J.M."/>
            <person name="Levin J.Z."/>
            <person name="Young S."/>
            <person name="Zeng Q."/>
            <person name="Anikster Y."/>
            <person name="Bruce M."/>
            <person name="Wang M."/>
            <person name="Yin C."/>
            <person name="McCallum B."/>
            <person name="Szabo L.J."/>
            <person name="Hulbert S."/>
            <person name="Chen X."/>
            <person name="Fellers J.P."/>
        </authorList>
    </citation>
    <scope>NUCLEOTIDE SEQUENCE</scope>
    <source>
        <strain evidence="5">Isolate 1-1 / race 1 (BBBD)</strain>
        <strain evidence="4">isolate 1-1 / race 1 (BBBD)</strain>
    </source>
</reference>
<evidence type="ECO:0000259" key="2">
    <source>
        <dbReference type="Pfam" id="PF04921"/>
    </source>
</evidence>
<reference evidence="3" key="2">
    <citation type="submission" date="2016-05" db="EMBL/GenBank/DDBJ databases">
        <title>Comparative analysis highlights variable genome content of wheat rusts and divergence of the mating loci.</title>
        <authorList>
            <person name="Cuomo C.A."/>
            <person name="Bakkeren G."/>
            <person name="Szabo L."/>
            <person name="Khalil H."/>
            <person name="Joly D."/>
            <person name="Goldberg J."/>
            <person name="Young S."/>
            <person name="Zeng Q."/>
            <person name="Fellers J."/>
        </authorList>
    </citation>
    <scope>NUCLEOTIDE SEQUENCE [LARGE SCALE GENOMIC DNA]</scope>
    <source>
        <strain evidence="3">1-1 BBBD Race 1</strain>
    </source>
</reference>
<accession>A0A0C4EP52</accession>
<dbReference type="AlphaFoldDB" id="A0A0C4EP52"/>
<feature type="compositionally biased region" description="Basic and acidic residues" evidence="1">
    <location>
        <begin position="177"/>
        <end position="186"/>
    </location>
</feature>
<protein>
    <recommendedName>
        <fullName evidence="2">FAM50A/XAP5 C-terminal domain-containing protein</fullName>
    </recommendedName>
</protein>
<dbReference type="EnsemblFungi" id="PTTG_02553-t43_1">
    <property type="protein sequence ID" value="PTTG_02553-t43_1-p1"/>
    <property type="gene ID" value="PTTG_02553"/>
</dbReference>
<feature type="compositionally biased region" description="Polar residues" evidence="1">
    <location>
        <begin position="153"/>
        <end position="162"/>
    </location>
</feature>
<dbReference type="OrthoDB" id="1562195at2759"/>
<dbReference type="GO" id="GO:0005634">
    <property type="term" value="C:nucleus"/>
    <property type="evidence" value="ECO:0007669"/>
    <property type="project" value="InterPro"/>
</dbReference>
<dbReference type="Proteomes" id="UP000005240">
    <property type="component" value="Unassembled WGS sequence"/>
</dbReference>
<evidence type="ECO:0000313" key="4">
    <source>
        <dbReference type="EnsemblFungi" id="PTTG_02553-t43_1-p1"/>
    </source>
</evidence>
<dbReference type="InterPro" id="IPR007005">
    <property type="entry name" value="XAP5"/>
</dbReference>
<evidence type="ECO:0000256" key="1">
    <source>
        <dbReference type="SAM" id="MobiDB-lite"/>
    </source>
</evidence>